<sequence length="309" mass="34713">MDRSIPNNFLFGLNNLSGIGILCGLAAVVPIFSLNVNFPMHLQVFYLLMAPTIVIVPICSLTTGTWYFVTGTTTGPFFETFREISVACVIALQIGIFELCVDRIFATRYLASYERISVKQFGFLFAILTYLGAGVCWIALKIGIADMNILNGVILILRTLTFIIVIVLYKRNKKLNHILAYQSTLTQRYQIIENIKILRVLKPYIIVNCFVGPIGPIISLFRYYTPTAHPYAMYHSTVVLSIFIAVIIGFCRCRGRRRVNRIESKKVAPSGAYVVHSDDIEEVRNVMGLGVPGRVTSTKHFAELRNAWA</sequence>
<dbReference type="Pfam" id="PF03125">
    <property type="entry name" value="Sre"/>
    <property type="match status" value="1"/>
</dbReference>
<feature type="transmembrane region" description="Helical" evidence="2">
    <location>
        <begin position="12"/>
        <end position="32"/>
    </location>
</feature>
<keyword evidence="2" id="KW-0812">Transmembrane</keyword>
<dbReference type="Proteomes" id="UP000492821">
    <property type="component" value="Unassembled WGS sequence"/>
</dbReference>
<evidence type="ECO:0000256" key="1">
    <source>
        <dbReference type="ARBA" id="ARBA00006803"/>
    </source>
</evidence>
<dbReference type="GO" id="GO:0016020">
    <property type="term" value="C:membrane"/>
    <property type="evidence" value="ECO:0007669"/>
    <property type="project" value="InterPro"/>
</dbReference>
<dbReference type="PANTHER" id="PTHR47518">
    <property type="entry name" value="SERPENTINE RECEPTOR CLASS EPSILON-13-RELATED"/>
    <property type="match status" value="1"/>
</dbReference>
<protein>
    <submittedName>
        <fullName evidence="4">7TM_GPCR_Srx domain-containing protein</fullName>
    </submittedName>
</protein>
<dbReference type="WBParaSite" id="Pan_g21285.t1">
    <property type="protein sequence ID" value="Pan_g21285.t1"/>
    <property type="gene ID" value="Pan_g21285"/>
</dbReference>
<dbReference type="InterPro" id="IPR004151">
    <property type="entry name" value="7TM_GPCR_serpentine_rcpt_Sre"/>
</dbReference>
<accession>A0A7E4VI57</accession>
<dbReference type="PANTHER" id="PTHR47518:SF11">
    <property type="entry name" value="SERPENTINE RECEPTOR, CLASS E (EPSILON)-RELATED"/>
    <property type="match status" value="1"/>
</dbReference>
<feature type="transmembrane region" description="Helical" evidence="2">
    <location>
        <begin position="81"/>
        <end position="101"/>
    </location>
</feature>
<name>A0A7E4VI57_PANRE</name>
<feature type="transmembrane region" description="Helical" evidence="2">
    <location>
        <begin position="149"/>
        <end position="169"/>
    </location>
</feature>
<evidence type="ECO:0000256" key="2">
    <source>
        <dbReference type="SAM" id="Phobius"/>
    </source>
</evidence>
<dbReference type="InterPro" id="IPR052854">
    <property type="entry name" value="Serpentine_rcpt_epsilon"/>
</dbReference>
<dbReference type="AlphaFoldDB" id="A0A7E4VI57"/>
<dbReference type="GO" id="GO:0007606">
    <property type="term" value="P:sensory perception of chemical stimulus"/>
    <property type="evidence" value="ECO:0007669"/>
    <property type="project" value="InterPro"/>
</dbReference>
<reference evidence="4" key="2">
    <citation type="submission" date="2020-10" db="UniProtKB">
        <authorList>
            <consortium name="WormBaseParasite"/>
        </authorList>
    </citation>
    <scope>IDENTIFICATION</scope>
</reference>
<feature type="transmembrane region" description="Helical" evidence="2">
    <location>
        <begin position="44"/>
        <end position="69"/>
    </location>
</feature>
<comment type="similarity">
    <text evidence="1">Belongs to the nematode receptor-like protein sre family.</text>
</comment>
<evidence type="ECO:0000313" key="3">
    <source>
        <dbReference type="Proteomes" id="UP000492821"/>
    </source>
</evidence>
<proteinExistence type="inferred from homology"/>
<keyword evidence="2" id="KW-0472">Membrane</keyword>
<feature type="transmembrane region" description="Helical" evidence="2">
    <location>
        <begin position="121"/>
        <end position="143"/>
    </location>
</feature>
<reference evidence="3" key="1">
    <citation type="journal article" date="2013" name="Genetics">
        <title>The draft genome and transcriptome of Panagrellus redivivus are shaped by the harsh demands of a free-living lifestyle.</title>
        <authorList>
            <person name="Srinivasan J."/>
            <person name="Dillman A.R."/>
            <person name="Macchietto M.G."/>
            <person name="Heikkinen L."/>
            <person name="Lakso M."/>
            <person name="Fracchia K.M."/>
            <person name="Antoshechkin I."/>
            <person name="Mortazavi A."/>
            <person name="Wong G."/>
            <person name="Sternberg P.W."/>
        </authorList>
    </citation>
    <scope>NUCLEOTIDE SEQUENCE [LARGE SCALE GENOMIC DNA]</scope>
    <source>
        <strain evidence="3">MT8872</strain>
    </source>
</reference>
<organism evidence="3 4">
    <name type="scientific">Panagrellus redivivus</name>
    <name type="common">Microworm</name>
    <dbReference type="NCBI Taxonomy" id="6233"/>
    <lineage>
        <taxon>Eukaryota</taxon>
        <taxon>Metazoa</taxon>
        <taxon>Ecdysozoa</taxon>
        <taxon>Nematoda</taxon>
        <taxon>Chromadorea</taxon>
        <taxon>Rhabditida</taxon>
        <taxon>Tylenchina</taxon>
        <taxon>Panagrolaimomorpha</taxon>
        <taxon>Panagrolaimoidea</taxon>
        <taxon>Panagrolaimidae</taxon>
        <taxon>Panagrellus</taxon>
    </lineage>
</organism>
<evidence type="ECO:0000313" key="4">
    <source>
        <dbReference type="WBParaSite" id="Pan_g21285.t1"/>
    </source>
</evidence>
<keyword evidence="2" id="KW-1133">Transmembrane helix</keyword>
<keyword evidence="3" id="KW-1185">Reference proteome</keyword>
<feature type="transmembrane region" description="Helical" evidence="2">
    <location>
        <begin position="204"/>
        <end position="225"/>
    </location>
</feature>
<feature type="transmembrane region" description="Helical" evidence="2">
    <location>
        <begin position="231"/>
        <end position="251"/>
    </location>
</feature>